<gene>
    <name evidence="1" type="ORF">SDC9_182112</name>
</gene>
<evidence type="ECO:0000313" key="1">
    <source>
        <dbReference type="EMBL" id="MPN34618.1"/>
    </source>
</evidence>
<dbReference type="AlphaFoldDB" id="A0A645H6K5"/>
<comment type="caution">
    <text evidence="1">The sequence shown here is derived from an EMBL/GenBank/DDBJ whole genome shotgun (WGS) entry which is preliminary data.</text>
</comment>
<sequence>MALVFFMNFFVDNLEDRKNKGVRITTTSVSLKLMANMVTTANRALIMLRKILMIVGEKRLPTELHSEIRA</sequence>
<name>A0A645H6K5_9ZZZZ</name>
<proteinExistence type="predicted"/>
<dbReference type="EMBL" id="VSSQ01087757">
    <property type="protein sequence ID" value="MPN34618.1"/>
    <property type="molecule type" value="Genomic_DNA"/>
</dbReference>
<protein>
    <submittedName>
        <fullName evidence="1">Uncharacterized protein</fullName>
    </submittedName>
</protein>
<organism evidence="1">
    <name type="scientific">bioreactor metagenome</name>
    <dbReference type="NCBI Taxonomy" id="1076179"/>
    <lineage>
        <taxon>unclassified sequences</taxon>
        <taxon>metagenomes</taxon>
        <taxon>ecological metagenomes</taxon>
    </lineage>
</organism>
<accession>A0A645H6K5</accession>
<reference evidence="1" key="1">
    <citation type="submission" date="2019-08" db="EMBL/GenBank/DDBJ databases">
        <authorList>
            <person name="Kucharzyk K."/>
            <person name="Murdoch R.W."/>
            <person name="Higgins S."/>
            <person name="Loffler F."/>
        </authorList>
    </citation>
    <scope>NUCLEOTIDE SEQUENCE</scope>
</reference>